<dbReference type="EMBL" id="GGEC01085919">
    <property type="protein sequence ID" value="MBX66403.1"/>
    <property type="molecule type" value="Transcribed_RNA"/>
</dbReference>
<name>A0A2P2QHC0_RHIMU</name>
<organism evidence="1">
    <name type="scientific">Rhizophora mucronata</name>
    <name type="common">Asiatic mangrove</name>
    <dbReference type="NCBI Taxonomy" id="61149"/>
    <lineage>
        <taxon>Eukaryota</taxon>
        <taxon>Viridiplantae</taxon>
        <taxon>Streptophyta</taxon>
        <taxon>Embryophyta</taxon>
        <taxon>Tracheophyta</taxon>
        <taxon>Spermatophyta</taxon>
        <taxon>Magnoliopsida</taxon>
        <taxon>eudicotyledons</taxon>
        <taxon>Gunneridae</taxon>
        <taxon>Pentapetalae</taxon>
        <taxon>rosids</taxon>
        <taxon>fabids</taxon>
        <taxon>Malpighiales</taxon>
        <taxon>Rhizophoraceae</taxon>
        <taxon>Rhizophora</taxon>
    </lineage>
</organism>
<sequence length="51" mass="6017">MLKLTGFNKRKKYNILKKQSPNISTSPITPHGWDQFYNFHVHSVKIITCKK</sequence>
<accession>A0A2P2QHC0</accession>
<protein>
    <submittedName>
        <fullName evidence="1">Uncharacterized protein</fullName>
    </submittedName>
</protein>
<proteinExistence type="predicted"/>
<reference evidence="1" key="1">
    <citation type="submission" date="2018-02" db="EMBL/GenBank/DDBJ databases">
        <title>Rhizophora mucronata_Transcriptome.</title>
        <authorList>
            <person name="Meera S.P."/>
            <person name="Sreeshan A."/>
            <person name="Augustine A."/>
        </authorList>
    </citation>
    <scope>NUCLEOTIDE SEQUENCE</scope>
    <source>
        <tissue evidence="1">Leaf</tissue>
    </source>
</reference>
<dbReference type="AlphaFoldDB" id="A0A2P2QHC0"/>
<evidence type="ECO:0000313" key="1">
    <source>
        <dbReference type="EMBL" id="MBX66403.1"/>
    </source>
</evidence>